<organism evidence="6 7">
    <name type="scientific">Paspalum notatum var. saurae</name>
    <dbReference type="NCBI Taxonomy" id="547442"/>
    <lineage>
        <taxon>Eukaryota</taxon>
        <taxon>Viridiplantae</taxon>
        <taxon>Streptophyta</taxon>
        <taxon>Embryophyta</taxon>
        <taxon>Tracheophyta</taxon>
        <taxon>Spermatophyta</taxon>
        <taxon>Magnoliopsida</taxon>
        <taxon>Liliopsida</taxon>
        <taxon>Poales</taxon>
        <taxon>Poaceae</taxon>
        <taxon>PACMAD clade</taxon>
        <taxon>Panicoideae</taxon>
        <taxon>Andropogonodae</taxon>
        <taxon>Paspaleae</taxon>
        <taxon>Paspalinae</taxon>
        <taxon>Paspalum</taxon>
    </lineage>
</organism>
<dbReference type="AlphaFoldDB" id="A0AAQ3SS50"/>
<dbReference type="GO" id="GO:0005516">
    <property type="term" value="F:calmodulin binding"/>
    <property type="evidence" value="ECO:0007669"/>
    <property type="project" value="UniProtKB-KW"/>
</dbReference>
<dbReference type="InterPro" id="IPR025064">
    <property type="entry name" value="DUF4005"/>
</dbReference>
<dbReference type="EMBL" id="CP144746">
    <property type="protein sequence ID" value="WVZ59883.1"/>
    <property type="molecule type" value="Genomic_DNA"/>
</dbReference>
<dbReference type="Pfam" id="PF00612">
    <property type="entry name" value="IQ"/>
    <property type="match status" value="2"/>
</dbReference>
<feature type="region of interest" description="Disordered" evidence="4">
    <location>
        <begin position="360"/>
        <end position="424"/>
    </location>
</feature>
<gene>
    <name evidence="6" type="ORF">U9M48_009972</name>
</gene>
<dbReference type="CDD" id="cd23767">
    <property type="entry name" value="IQCD"/>
    <property type="match status" value="1"/>
</dbReference>
<evidence type="ECO:0000256" key="3">
    <source>
        <dbReference type="ARBA" id="ARBA00024378"/>
    </source>
</evidence>
<proteinExistence type="inferred from homology"/>
<evidence type="ECO:0000256" key="1">
    <source>
        <dbReference type="ARBA" id="ARBA00022860"/>
    </source>
</evidence>
<keyword evidence="7" id="KW-1185">Reference proteome</keyword>
<feature type="compositionally biased region" description="Basic residues" evidence="4">
    <location>
        <begin position="223"/>
        <end position="239"/>
    </location>
</feature>
<dbReference type="PANTHER" id="PTHR32295:SF45">
    <property type="entry name" value="PROTEIN IQ-DOMAIN 19"/>
    <property type="match status" value="1"/>
</dbReference>
<dbReference type="Proteomes" id="UP001341281">
    <property type="component" value="Chromosome 02"/>
</dbReference>
<dbReference type="Pfam" id="PF13178">
    <property type="entry name" value="DUF4005"/>
    <property type="match status" value="1"/>
</dbReference>
<accession>A0AAQ3SS50</accession>
<name>A0AAQ3SS50_PASNO</name>
<comment type="similarity">
    <text evidence="2">Belongs to the IQD family.</text>
</comment>
<feature type="compositionally biased region" description="Low complexity" evidence="4">
    <location>
        <begin position="381"/>
        <end position="395"/>
    </location>
</feature>
<keyword evidence="1" id="KW-0112">Calmodulin-binding</keyword>
<reference evidence="6 7" key="1">
    <citation type="submission" date="2024-02" db="EMBL/GenBank/DDBJ databases">
        <title>High-quality chromosome-scale genome assembly of Pensacola bahiagrass (Paspalum notatum Flugge var. saurae).</title>
        <authorList>
            <person name="Vega J.M."/>
            <person name="Podio M."/>
            <person name="Orjuela J."/>
            <person name="Siena L.A."/>
            <person name="Pessino S.C."/>
            <person name="Combes M.C."/>
            <person name="Mariac C."/>
            <person name="Albertini E."/>
            <person name="Pupilli F."/>
            <person name="Ortiz J.P.A."/>
            <person name="Leblanc O."/>
        </authorList>
    </citation>
    <scope>NUCLEOTIDE SEQUENCE [LARGE SCALE GENOMIC DNA]</scope>
    <source>
        <strain evidence="6">R1</strain>
        <tissue evidence="6">Leaf</tissue>
    </source>
</reference>
<evidence type="ECO:0000313" key="7">
    <source>
        <dbReference type="Proteomes" id="UP001341281"/>
    </source>
</evidence>
<evidence type="ECO:0000259" key="5">
    <source>
        <dbReference type="Pfam" id="PF13178"/>
    </source>
</evidence>
<dbReference type="PROSITE" id="PS50096">
    <property type="entry name" value="IQ"/>
    <property type="match status" value="2"/>
</dbReference>
<comment type="subunit">
    <text evidence="3">Binds to multiple calmodulin (CaM) in the presence of Ca(2+) and CaM-like proteins.</text>
</comment>
<dbReference type="Gene3D" id="1.20.5.190">
    <property type="match status" value="1"/>
</dbReference>
<feature type="domain" description="DUF4005" evidence="5">
    <location>
        <begin position="305"/>
        <end position="392"/>
    </location>
</feature>
<protein>
    <recommendedName>
        <fullName evidence="5">DUF4005 domain-containing protein</fullName>
    </recommendedName>
</protein>
<evidence type="ECO:0000313" key="6">
    <source>
        <dbReference type="EMBL" id="WVZ59883.1"/>
    </source>
</evidence>
<evidence type="ECO:0000256" key="2">
    <source>
        <dbReference type="ARBA" id="ARBA00024341"/>
    </source>
</evidence>
<dbReference type="InterPro" id="IPR000048">
    <property type="entry name" value="IQ_motif_EF-hand-BS"/>
</dbReference>
<feature type="region of interest" description="Disordered" evidence="4">
    <location>
        <begin position="1"/>
        <end position="76"/>
    </location>
</feature>
<dbReference type="PANTHER" id="PTHR32295">
    <property type="entry name" value="IQ-DOMAIN 5-RELATED"/>
    <property type="match status" value="1"/>
</dbReference>
<feature type="region of interest" description="Disordered" evidence="4">
    <location>
        <begin position="199"/>
        <end position="240"/>
    </location>
</feature>
<evidence type="ECO:0000256" key="4">
    <source>
        <dbReference type="SAM" id="MobiDB-lite"/>
    </source>
</evidence>
<sequence length="486" mass="51520">MGRAGKWLRSFLPGRRGGGRDKAGGPDLQALALAGTGTPASTPGAKEKRRWSFRRPAASPPANVKDAAAAPRGPLSPYADPDQHAVAVAIATAAAAEAAVAAKQAAAAVVRLSASKRVVGIDEAAAIKIQAVFRSYLARKALCALRGLVKLQALVRGNLVRRQASHTLRCMQALVAAQDRARAARLRMLEDEQRQLRALEDDDDDDDRHFFRTTPTRRGSPSPHRRHLHTTRSSRHHHQLVQDAAEENVKIVEVDTGGEAYGTPRTAAASRRSSCYATPLCRTPSKNEMYQKVSPTPSALTDASARTYSGRYDDFSFATAARASPCRHAARGHHDGGAGAADKAEHPLLAVVPSYMANTESSRAKARSQSAPRQRLSVSSAEAGAGAGAWERQQPMPGPGGGRRRASLEAQATPRGLAPSRYGSVRVQRCPSQASAPAACPWGARLPLDPWSASAHDSECGSTSTVMTAATTTYCWSLATDNTGVA</sequence>
<feature type="compositionally biased region" description="Polar residues" evidence="4">
    <location>
        <begin position="360"/>
        <end position="380"/>
    </location>
</feature>